<dbReference type="GO" id="GO:0006952">
    <property type="term" value="P:defense response"/>
    <property type="evidence" value="ECO:0007669"/>
    <property type="project" value="InterPro"/>
</dbReference>
<dbReference type="PANTHER" id="PTHR11017:SF385">
    <property type="entry name" value="DISEASE RESISTANCE PROTEIN (TIR-NBS-LRR CLASS)-RELATED"/>
    <property type="match status" value="1"/>
</dbReference>
<name>A0A8T1QIU4_CARIL</name>
<dbReference type="SMART" id="SM00364">
    <property type="entry name" value="LRR_BAC"/>
    <property type="match status" value="5"/>
</dbReference>
<dbReference type="PROSITE" id="PS50104">
    <property type="entry name" value="TIR"/>
    <property type="match status" value="1"/>
</dbReference>
<organism evidence="4 6">
    <name type="scientific">Carya illinoinensis</name>
    <name type="common">Pecan</name>
    <dbReference type="NCBI Taxonomy" id="32201"/>
    <lineage>
        <taxon>Eukaryota</taxon>
        <taxon>Viridiplantae</taxon>
        <taxon>Streptophyta</taxon>
        <taxon>Embryophyta</taxon>
        <taxon>Tracheophyta</taxon>
        <taxon>Spermatophyta</taxon>
        <taxon>Magnoliopsida</taxon>
        <taxon>eudicotyledons</taxon>
        <taxon>Gunneridae</taxon>
        <taxon>Pentapetalae</taxon>
        <taxon>rosids</taxon>
        <taxon>fabids</taxon>
        <taxon>Fagales</taxon>
        <taxon>Juglandaceae</taxon>
        <taxon>Carya</taxon>
    </lineage>
</organism>
<protein>
    <recommendedName>
        <fullName evidence="3">TIR domain-containing protein</fullName>
    </recommendedName>
</protein>
<evidence type="ECO:0000256" key="1">
    <source>
        <dbReference type="ARBA" id="ARBA00022737"/>
    </source>
</evidence>
<gene>
    <name evidence="4" type="ORF">CIPAW_05G143000</name>
    <name evidence="5" type="ORF">I3842_05G140400</name>
</gene>
<dbReference type="InterPro" id="IPR001611">
    <property type="entry name" value="Leu-rich_rpt"/>
</dbReference>
<dbReference type="PANTHER" id="PTHR11017">
    <property type="entry name" value="LEUCINE-RICH REPEAT-CONTAINING PROTEIN"/>
    <property type="match status" value="1"/>
</dbReference>
<dbReference type="Pfam" id="PF01582">
    <property type="entry name" value="TIR"/>
    <property type="match status" value="1"/>
</dbReference>
<dbReference type="InterPro" id="IPR055414">
    <property type="entry name" value="LRR_R13L4/SHOC2-like"/>
</dbReference>
<dbReference type="Pfam" id="PF00931">
    <property type="entry name" value="NB-ARC"/>
    <property type="match status" value="1"/>
</dbReference>
<keyword evidence="1" id="KW-0677">Repeat</keyword>
<dbReference type="GO" id="GO:0051707">
    <property type="term" value="P:response to other organism"/>
    <property type="evidence" value="ECO:0007669"/>
    <property type="project" value="UniProtKB-ARBA"/>
</dbReference>
<dbReference type="PROSITE" id="PS51450">
    <property type="entry name" value="LRR"/>
    <property type="match status" value="1"/>
</dbReference>
<evidence type="ECO:0000259" key="3">
    <source>
        <dbReference type="PROSITE" id="PS50104"/>
    </source>
</evidence>
<dbReference type="Pfam" id="PF00560">
    <property type="entry name" value="LRR_1"/>
    <property type="match status" value="1"/>
</dbReference>
<dbReference type="Pfam" id="PF23282">
    <property type="entry name" value="WHD_ROQ1"/>
    <property type="match status" value="1"/>
</dbReference>
<sequence>MNTAKDMDEDAAAVSSTSTFRLRWDVFLSFRGEDTRHTFTHNLYKSLEKQGIRAFFDDEGLRGGDEIKPGLFEAIEDSAASIAIISPNYASSHWCLEELSKICEYRRLLLPVFYGVNPSDVRRQKGPFEEHFRNHEKTYEGDKIRCWRRAMEKAGAIVGWPFDKSESDAEAKEQLIESLVKRVLIELANTPMGLATYTVGLGSRLEKLMSLLDVKSNGVRVLGLYGMGGVGKTTLAKALCNKIVGHFDCLSFISRVRENSAKDVDLVSLQNKLIHDLSSGKSPVYSISAIKEVIQEKRVLVVLDDVDNVSKLEALIGRREWFSEGSRIIITTRDREVLHEQHVTAFYEVTELDSSDALKLFSYHAMRREKPNDKFFSLSEEMVSLTGGLPLALEVFGSYLVDKRSKEEWKDALQKLKQIRPRHLQDVLKISFDELDAEEKRIFLDISCLLINMEMKREDAIDVLKGCGFKAEIAVRVLITRSLIKITEDNTFWMHDQVRDMGRQIVLDTNPLYPNIPSRLWDRDEIMTILKGGKGTGCIEGIVLDFKMRPFVKDPSGDRISWENFKRSPNFTSVLTYLEERHKKCLETKAERESEVILYTKYFESMSSLRLLQINYTRLVGRYKYIPAQLKWLQWKGCPLKSLPSNFCPRELAVLDLSESKIEQVWGRYSNQVAEKLMVMNLHGCHNLVATPDFSRHKKLEKLDLEHCHSLIKIHESIGNVSTLLHLNLSSCSNLVEFPAEVSGLKNLENLILSGCSKLKRLPMDIGDMRSLKELHVDNTAIQELPESIFHLTKLEKLKLNGCRFLMKLPNCIGKLSSLKELSLNNTAVEEIPDSVGSLLNLEILSLIWCESLTTIPDSIGNLISLAKFLIHGSAIRELPASIGSLPYLKDLSVGNCLSLSKLPDSIEGLASLVELLLAQTPIKNLPDQVGALKMLRKLEMMNCKDLKSLPESIGSMFALTSLNISNSNISELPESIGMLENLVIFRLNKCGQLRKLPESIGNLKSLHHLLMEETTVTELPESFGMLSSLMILKMAKKPHFLSAGNRVPKEDLGSAEQEKHNPFTLPTSFSNLCLLEELDARAWNLCGKIPDDFERLSSLEILNLSHNNFFSLPSSLRGLLFLKKLLLPYCEQLKSLPPLPLSLVEVNVANCTALERVSDISKLECLRELNLANCEKVEDIPGLECLKSLTRLFMSGCKACSFVVKRRLSKVSLRNLRSLSMPGNKIPAWFSQEVRFSERKNHNIKGVIIGIVVSLNPQIPDDLRDKLPALPCVRANIVKLNKLLFSTMPELKGVPKTNEDHIYFFRYPDCHPLVSKLRDGYVINVREQDPPFIKGIEVKKCGLYLIFEGDDDFEGDEESLDKSQLSISEKLAKFFSSPEDEDQTSKSGIEVKSQIIMQEIEEEEVWGGFFRLVRSFCF</sequence>
<evidence type="ECO:0000256" key="2">
    <source>
        <dbReference type="ARBA" id="ARBA00023027"/>
    </source>
</evidence>
<dbReference type="GO" id="GO:0043531">
    <property type="term" value="F:ADP binding"/>
    <property type="evidence" value="ECO:0007669"/>
    <property type="project" value="InterPro"/>
</dbReference>
<evidence type="ECO:0000313" key="6">
    <source>
        <dbReference type="Proteomes" id="UP000811609"/>
    </source>
</evidence>
<dbReference type="Proteomes" id="UP000811609">
    <property type="component" value="Chromosome 5"/>
</dbReference>
<dbReference type="InterPro" id="IPR002182">
    <property type="entry name" value="NB-ARC"/>
</dbReference>
<reference evidence="4" key="1">
    <citation type="submission" date="2020-12" db="EMBL/GenBank/DDBJ databases">
        <title>WGS assembly of Carya illinoinensis cv. Pawnee.</title>
        <authorList>
            <person name="Platts A."/>
            <person name="Shu S."/>
            <person name="Wright S."/>
            <person name="Barry K."/>
            <person name="Edger P."/>
            <person name="Pires J.C."/>
            <person name="Schmutz J."/>
        </authorList>
    </citation>
    <scope>NUCLEOTIDE SEQUENCE</scope>
    <source>
        <tissue evidence="4">Leaf</tissue>
    </source>
</reference>
<feature type="domain" description="TIR" evidence="3">
    <location>
        <begin position="22"/>
        <end position="183"/>
    </location>
</feature>
<keyword evidence="6" id="KW-1185">Reference proteome</keyword>
<dbReference type="EMBL" id="CM031813">
    <property type="protein sequence ID" value="KAG6654397.1"/>
    <property type="molecule type" value="Genomic_DNA"/>
</dbReference>
<reference evidence="5" key="2">
    <citation type="submission" date="2021-01" db="EMBL/GenBank/DDBJ databases">
        <authorList>
            <person name="Lovell J.T."/>
            <person name="Bentley N."/>
            <person name="Bhattarai G."/>
            <person name="Jenkins J.W."/>
            <person name="Sreedasyam A."/>
            <person name="Alarcon Y."/>
            <person name="Bock C."/>
            <person name="Boston L."/>
            <person name="Carlson J."/>
            <person name="Cervantes K."/>
            <person name="Clermont K."/>
            <person name="Krom N."/>
            <person name="Kubenka K."/>
            <person name="Mamidi S."/>
            <person name="Mattison C."/>
            <person name="Monteros M."/>
            <person name="Pisani C."/>
            <person name="Plott C."/>
            <person name="Rajasekar S."/>
            <person name="Rhein H.S."/>
            <person name="Rohla C."/>
            <person name="Song M."/>
            <person name="Hilaire R.S."/>
            <person name="Shu S."/>
            <person name="Wells L."/>
            <person name="Wang X."/>
            <person name="Webber J."/>
            <person name="Heerema R.J."/>
            <person name="Klein P."/>
            <person name="Conner P."/>
            <person name="Grauke L."/>
            <person name="Grimwood J."/>
            <person name="Schmutz J."/>
            <person name="Randall J.J."/>
        </authorList>
    </citation>
    <scope>NUCLEOTIDE SEQUENCE</scope>
    <source>
        <tissue evidence="5">Leaf</tissue>
    </source>
</reference>
<dbReference type="Proteomes" id="UP000811246">
    <property type="component" value="Chromosome 5"/>
</dbReference>
<dbReference type="EMBL" id="CM031829">
    <property type="protein sequence ID" value="KAG6713196.1"/>
    <property type="molecule type" value="Genomic_DNA"/>
</dbReference>
<keyword evidence="2" id="KW-0520">NAD</keyword>
<proteinExistence type="predicted"/>
<dbReference type="FunFam" id="3.40.50.10140:FF:000007">
    <property type="entry name" value="Disease resistance protein (TIR-NBS-LRR class)"/>
    <property type="match status" value="1"/>
</dbReference>
<dbReference type="GO" id="GO:0007165">
    <property type="term" value="P:signal transduction"/>
    <property type="evidence" value="ECO:0007669"/>
    <property type="project" value="InterPro"/>
</dbReference>
<dbReference type="SMART" id="SM00255">
    <property type="entry name" value="TIR"/>
    <property type="match status" value="1"/>
</dbReference>
<dbReference type="InterPro" id="IPR003591">
    <property type="entry name" value="Leu-rich_rpt_typical-subtyp"/>
</dbReference>
<comment type="caution">
    <text evidence="4">The sequence shown here is derived from an EMBL/GenBank/DDBJ whole genome shotgun (WGS) entry which is preliminary data.</text>
</comment>
<evidence type="ECO:0000313" key="5">
    <source>
        <dbReference type="EMBL" id="KAG6713196.1"/>
    </source>
</evidence>
<evidence type="ECO:0000313" key="4">
    <source>
        <dbReference type="EMBL" id="KAG6654397.1"/>
    </source>
</evidence>
<dbReference type="InterPro" id="IPR000157">
    <property type="entry name" value="TIR_dom"/>
</dbReference>
<dbReference type="InterPro" id="IPR058192">
    <property type="entry name" value="WHD_ROQ1-like"/>
</dbReference>
<dbReference type="Pfam" id="PF23598">
    <property type="entry name" value="LRR_14"/>
    <property type="match status" value="1"/>
</dbReference>
<accession>A0A8T1QIU4</accession>
<dbReference type="InterPro" id="IPR044974">
    <property type="entry name" value="Disease_R_plants"/>
</dbReference>
<dbReference type="SMART" id="SM00369">
    <property type="entry name" value="LRR_TYP"/>
    <property type="match status" value="6"/>
</dbReference>